<comment type="caution">
    <text evidence="2">The sequence shown here is derived from an EMBL/GenBank/DDBJ whole genome shotgun (WGS) entry which is preliminary data.</text>
</comment>
<dbReference type="InterPro" id="IPR010994">
    <property type="entry name" value="RuvA_2-like"/>
</dbReference>
<dbReference type="Gene3D" id="1.10.150.320">
    <property type="entry name" value="Photosystem II 12 kDa extrinsic protein"/>
    <property type="match status" value="1"/>
</dbReference>
<dbReference type="NCBIfam" id="TIGR00426">
    <property type="entry name" value="competence protein ComEA helix-hairpin-helix repeat region"/>
    <property type="match status" value="1"/>
</dbReference>
<dbReference type="PANTHER" id="PTHR21180:SF32">
    <property type="entry name" value="ENDONUCLEASE_EXONUCLEASE_PHOSPHATASE FAMILY DOMAIN-CONTAINING PROTEIN 1"/>
    <property type="match status" value="1"/>
</dbReference>
<sequence length="137" mass="16089">MSSFFRFILIFILILFIPFYSFPFNKIDINQATAEELEKLPGIGPKIAKNIIEYREKNGPFKSIEELLKVKGVGPKKLEQLKKYLKIKENISSSNISKEQEKSLEIYYYKDEKGIIHYTQFPETVAEKYKNSLKKLE</sequence>
<dbReference type="InterPro" id="IPR003583">
    <property type="entry name" value="Hlx-hairpin-Hlx_DNA-bd_motif"/>
</dbReference>
<name>A0A7V4JQ73_9BACT</name>
<feature type="domain" description="Helix-hairpin-helix DNA-binding motif class 1" evidence="1">
    <location>
        <begin position="35"/>
        <end position="54"/>
    </location>
</feature>
<feature type="domain" description="Helix-hairpin-helix DNA-binding motif class 1" evidence="1">
    <location>
        <begin position="65"/>
        <end position="84"/>
    </location>
</feature>
<protein>
    <submittedName>
        <fullName evidence="2">Helix-hairpin-helix domain-containing protein</fullName>
    </submittedName>
</protein>
<dbReference type="AlphaFoldDB" id="A0A7V4JQ73"/>
<dbReference type="GO" id="GO:0003677">
    <property type="term" value="F:DNA binding"/>
    <property type="evidence" value="ECO:0007669"/>
    <property type="project" value="InterPro"/>
</dbReference>
<evidence type="ECO:0000259" key="1">
    <source>
        <dbReference type="SMART" id="SM00278"/>
    </source>
</evidence>
<dbReference type="InterPro" id="IPR004509">
    <property type="entry name" value="Competence_ComEA_HhH"/>
</dbReference>
<dbReference type="Pfam" id="PF12836">
    <property type="entry name" value="HHH_3"/>
    <property type="match status" value="1"/>
</dbReference>
<organism evidence="2">
    <name type="scientific">Thermodesulfobacterium geofontis</name>
    <dbReference type="NCBI Taxonomy" id="1295609"/>
    <lineage>
        <taxon>Bacteria</taxon>
        <taxon>Pseudomonadati</taxon>
        <taxon>Thermodesulfobacteriota</taxon>
        <taxon>Thermodesulfobacteria</taxon>
        <taxon>Thermodesulfobacteriales</taxon>
        <taxon>Thermodesulfobacteriaceae</taxon>
        <taxon>Thermodesulfobacterium</taxon>
    </lineage>
</organism>
<reference evidence="2" key="1">
    <citation type="journal article" date="2020" name="mSystems">
        <title>Genome- and Community-Level Interaction Insights into Carbon Utilization and Element Cycling Functions of Hydrothermarchaeota in Hydrothermal Sediment.</title>
        <authorList>
            <person name="Zhou Z."/>
            <person name="Liu Y."/>
            <person name="Xu W."/>
            <person name="Pan J."/>
            <person name="Luo Z.H."/>
            <person name="Li M."/>
        </authorList>
    </citation>
    <scope>NUCLEOTIDE SEQUENCE [LARGE SCALE GENOMIC DNA]</scope>
    <source>
        <strain evidence="2">SpSt-711</strain>
    </source>
</reference>
<dbReference type="InterPro" id="IPR051675">
    <property type="entry name" value="Endo/Exo/Phosphatase_dom_1"/>
</dbReference>
<dbReference type="GO" id="GO:0015627">
    <property type="term" value="C:type II protein secretion system complex"/>
    <property type="evidence" value="ECO:0007669"/>
    <property type="project" value="TreeGrafter"/>
</dbReference>
<proteinExistence type="predicted"/>
<dbReference type="SMART" id="SM00278">
    <property type="entry name" value="HhH1"/>
    <property type="match status" value="2"/>
</dbReference>
<dbReference type="EMBL" id="DTEI01000064">
    <property type="protein sequence ID" value="HGU15737.1"/>
    <property type="molecule type" value="Genomic_DNA"/>
</dbReference>
<dbReference type="SUPFAM" id="SSF47781">
    <property type="entry name" value="RuvA domain 2-like"/>
    <property type="match status" value="1"/>
</dbReference>
<evidence type="ECO:0000313" key="2">
    <source>
        <dbReference type="EMBL" id="HGU15737.1"/>
    </source>
</evidence>
<dbReference type="GO" id="GO:0015628">
    <property type="term" value="P:protein secretion by the type II secretion system"/>
    <property type="evidence" value="ECO:0007669"/>
    <property type="project" value="TreeGrafter"/>
</dbReference>
<dbReference type="GO" id="GO:0006281">
    <property type="term" value="P:DNA repair"/>
    <property type="evidence" value="ECO:0007669"/>
    <property type="project" value="InterPro"/>
</dbReference>
<accession>A0A7V4JQ73</accession>
<dbReference type="PANTHER" id="PTHR21180">
    <property type="entry name" value="ENDONUCLEASE/EXONUCLEASE/PHOSPHATASE FAMILY DOMAIN-CONTAINING PROTEIN 1"/>
    <property type="match status" value="1"/>
</dbReference>
<gene>
    <name evidence="2" type="ORF">ENU91_03675</name>
</gene>